<evidence type="ECO:0000313" key="2">
    <source>
        <dbReference type="Proteomes" id="UP000003082"/>
    </source>
</evidence>
<name>B9CZL7_CAMRE</name>
<gene>
    <name evidence="1" type="ORF">CAMRE0001_0708</name>
</gene>
<dbReference type="AlphaFoldDB" id="B9CZL7"/>
<evidence type="ECO:0000313" key="1">
    <source>
        <dbReference type="EMBL" id="EEF14797.1"/>
    </source>
</evidence>
<proteinExistence type="predicted"/>
<dbReference type="EMBL" id="ACFU01000004">
    <property type="protein sequence ID" value="EEF14797.1"/>
    <property type="molecule type" value="Genomic_DNA"/>
</dbReference>
<dbReference type="Proteomes" id="UP000003082">
    <property type="component" value="Unassembled WGS sequence"/>
</dbReference>
<sequence>MLKLFSKFFLFLACLFWFFLRNLLKFCSAGYVPSLRKISSTQP</sequence>
<protein>
    <submittedName>
        <fullName evidence="1">Uncharacterized protein</fullName>
    </submittedName>
</protein>
<comment type="caution">
    <text evidence="1">The sequence shown here is derived from an EMBL/GenBank/DDBJ whole genome shotgun (WGS) entry which is preliminary data.</text>
</comment>
<organism evidence="1 2">
    <name type="scientific">Campylobacter rectus RM3267</name>
    <dbReference type="NCBI Taxonomy" id="553218"/>
    <lineage>
        <taxon>Bacteria</taxon>
        <taxon>Pseudomonadati</taxon>
        <taxon>Campylobacterota</taxon>
        <taxon>Epsilonproteobacteria</taxon>
        <taxon>Campylobacterales</taxon>
        <taxon>Campylobacteraceae</taxon>
        <taxon>Campylobacter</taxon>
    </lineage>
</organism>
<reference evidence="1 2" key="1">
    <citation type="submission" date="2008-08" db="EMBL/GenBank/DDBJ databases">
        <authorList>
            <person name="Madupu R."/>
            <person name="Durkin A.S."/>
            <person name="Torralba M."/>
            <person name="Methe B."/>
            <person name="Sutton G.G."/>
            <person name="Strausberg R.L."/>
            <person name="Nelson K.E."/>
        </authorList>
    </citation>
    <scope>NUCLEOTIDE SEQUENCE [LARGE SCALE GENOMIC DNA]</scope>
    <source>
        <strain evidence="1 2">RM3267</strain>
    </source>
</reference>
<keyword evidence="2" id="KW-1185">Reference proteome</keyword>
<dbReference type="STRING" id="553218.CAMRE0001_0708"/>
<accession>B9CZL7</accession>